<evidence type="ECO:0000256" key="3">
    <source>
        <dbReference type="ARBA" id="ARBA00022833"/>
    </source>
</evidence>
<name>A0A8H8D9Y4_9ASCO</name>
<proteinExistence type="predicted"/>
<dbReference type="GO" id="GO:0032183">
    <property type="term" value="F:SUMO binding"/>
    <property type="evidence" value="ECO:0007669"/>
    <property type="project" value="TreeGrafter"/>
</dbReference>
<evidence type="ECO:0000256" key="4">
    <source>
        <dbReference type="PROSITE-ProRule" id="PRU00175"/>
    </source>
</evidence>
<dbReference type="PANTHER" id="PTHR47094:SF1">
    <property type="entry name" value="RING-TYPE E3 UBIQUITIN TRANSFERASE"/>
    <property type="match status" value="1"/>
</dbReference>
<dbReference type="Pfam" id="PF13445">
    <property type="entry name" value="zf-RING_UBOX"/>
    <property type="match status" value="1"/>
</dbReference>
<dbReference type="GO" id="GO:0140082">
    <property type="term" value="F:SUMO-ubiquitin ligase activity"/>
    <property type="evidence" value="ECO:0007669"/>
    <property type="project" value="TreeGrafter"/>
</dbReference>
<dbReference type="EMBL" id="JAEOAQ010000006">
    <property type="protein sequence ID" value="KAG5418189.1"/>
    <property type="molecule type" value="Genomic_DNA"/>
</dbReference>
<keyword evidence="2 4" id="KW-0863">Zinc-finger</keyword>
<dbReference type="InterPro" id="IPR013083">
    <property type="entry name" value="Znf_RING/FYVE/PHD"/>
</dbReference>
<dbReference type="PROSITE" id="PS50089">
    <property type="entry name" value="ZF_RING_2"/>
    <property type="match status" value="1"/>
</dbReference>
<evidence type="ECO:0000313" key="7">
    <source>
        <dbReference type="EMBL" id="KAG5418189.1"/>
    </source>
</evidence>
<gene>
    <name evidence="7" type="ORF">I9W82_004519</name>
</gene>
<dbReference type="GO" id="GO:0016567">
    <property type="term" value="P:protein ubiquitination"/>
    <property type="evidence" value="ECO:0007669"/>
    <property type="project" value="UniProtKB-UniPathway"/>
</dbReference>
<dbReference type="GeneID" id="93653148"/>
<dbReference type="Proteomes" id="UP000669133">
    <property type="component" value="Unassembled WGS sequence"/>
</dbReference>
<organism evidence="7 8">
    <name type="scientific">Candida metapsilosis</name>
    <dbReference type="NCBI Taxonomy" id="273372"/>
    <lineage>
        <taxon>Eukaryota</taxon>
        <taxon>Fungi</taxon>
        <taxon>Dikarya</taxon>
        <taxon>Ascomycota</taxon>
        <taxon>Saccharomycotina</taxon>
        <taxon>Pichiomycetes</taxon>
        <taxon>Debaryomycetaceae</taxon>
        <taxon>Candida/Lodderomyces clade</taxon>
        <taxon>Candida</taxon>
    </lineage>
</organism>
<comment type="caution">
    <text evidence="7">The sequence shown here is derived from an EMBL/GenBank/DDBJ whole genome shotgun (WGS) entry which is preliminary data.</text>
</comment>
<accession>A0A8H8D9Y4</accession>
<keyword evidence="1" id="KW-0479">Metal-binding</keyword>
<dbReference type="InterPro" id="IPR049627">
    <property type="entry name" value="SLX8"/>
</dbReference>
<dbReference type="RefSeq" id="XP_067547305.1">
    <property type="nucleotide sequence ID" value="XM_067693599.1"/>
</dbReference>
<evidence type="ECO:0000259" key="6">
    <source>
        <dbReference type="PROSITE" id="PS50089"/>
    </source>
</evidence>
<dbReference type="GO" id="GO:0061630">
    <property type="term" value="F:ubiquitin protein ligase activity"/>
    <property type="evidence" value="ECO:0007669"/>
    <property type="project" value="InterPro"/>
</dbReference>
<keyword evidence="8" id="KW-1185">Reference proteome</keyword>
<dbReference type="Gene3D" id="3.30.40.10">
    <property type="entry name" value="Zinc/RING finger domain, C3HC4 (zinc finger)"/>
    <property type="match status" value="1"/>
</dbReference>
<dbReference type="PROSITE" id="PS00018">
    <property type="entry name" value="EF_HAND_1"/>
    <property type="match status" value="1"/>
</dbReference>
<dbReference type="InterPro" id="IPR027370">
    <property type="entry name" value="Znf-RING_euk"/>
</dbReference>
<dbReference type="OrthoDB" id="6270329at2759"/>
<feature type="compositionally biased region" description="Low complexity" evidence="5">
    <location>
        <begin position="48"/>
        <end position="59"/>
    </location>
</feature>
<sequence>MSSNVITIDSDSDSDDDVEILEFRRITKDLIDHPQSQETNTTNEGNDASASSSSSSSSSTNPDHKTVKKLADIQCPICFDNVDVATVTSCGHVFCLECIEMSISSSHARGQGRMPRGRGLCPLCRKVVSFKDTIVLKLKKSNRKFVEAT</sequence>
<evidence type="ECO:0000256" key="2">
    <source>
        <dbReference type="ARBA" id="ARBA00022771"/>
    </source>
</evidence>
<dbReference type="GO" id="GO:0008270">
    <property type="term" value="F:zinc ion binding"/>
    <property type="evidence" value="ECO:0007669"/>
    <property type="project" value="UniProtKB-KW"/>
</dbReference>
<feature type="region of interest" description="Disordered" evidence="5">
    <location>
        <begin position="29"/>
        <end position="65"/>
    </location>
</feature>
<keyword evidence="3" id="KW-0862">Zinc</keyword>
<reference evidence="7 8" key="1">
    <citation type="submission" date="2020-12" db="EMBL/GenBank/DDBJ databases">
        <title>Effect of drift, selection, and recombination on the evolution of hybrid genomes in Candida yeast pathogens.</title>
        <authorList>
            <person name="Mixao V."/>
            <person name="Ksiezopolska E."/>
            <person name="Saus E."/>
            <person name="Boekhout T."/>
            <person name="Gacser A."/>
            <person name="Gabaldon T."/>
        </authorList>
    </citation>
    <scope>NUCLEOTIDE SEQUENCE [LARGE SCALE GENOMIC DNA]</scope>
    <source>
        <strain evidence="7 8">BP57</strain>
    </source>
</reference>
<protein>
    <recommendedName>
        <fullName evidence="6">RING-type domain-containing protein</fullName>
    </recommendedName>
</protein>
<evidence type="ECO:0000256" key="5">
    <source>
        <dbReference type="SAM" id="MobiDB-lite"/>
    </source>
</evidence>
<dbReference type="InterPro" id="IPR017907">
    <property type="entry name" value="Znf_RING_CS"/>
</dbReference>
<dbReference type="SMART" id="SM00184">
    <property type="entry name" value="RING"/>
    <property type="match status" value="1"/>
</dbReference>
<dbReference type="InterPro" id="IPR001841">
    <property type="entry name" value="Znf_RING"/>
</dbReference>
<dbReference type="SUPFAM" id="SSF57850">
    <property type="entry name" value="RING/U-box"/>
    <property type="match status" value="1"/>
</dbReference>
<feature type="domain" description="RING-type" evidence="6">
    <location>
        <begin position="75"/>
        <end position="125"/>
    </location>
</feature>
<dbReference type="InterPro" id="IPR018247">
    <property type="entry name" value="EF_Hand_1_Ca_BS"/>
</dbReference>
<dbReference type="GO" id="GO:0033768">
    <property type="term" value="C:SUMO-targeted ubiquitin ligase complex"/>
    <property type="evidence" value="ECO:0007669"/>
    <property type="project" value="TreeGrafter"/>
</dbReference>
<feature type="compositionally biased region" description="Polar residues" evidence="5">
    <location>
        <begin position="34"/>
        <end position="46"/>
    </location>
</feature>
<evidence type="ECO:0000313" key="8">
    <source>
        <dbReference type="Proteomes" id="UP000669133"/>
    </source>
</evidence>
<dbReference type="GO" id="GO:0006511">
    <property type="term" value="P:ubiquitin-dependent protein catabolic process"/>
    <property type="evidence" value="ECO:0007669"/>
    <property type="project" value="TreeGrafter"/>
</dbReference>
<dbReference type="UniPathway" id="UPA00143"/>
<evidence type="ECO:0000256" key="1">
    <source>
        <dbReference type="ARBA" id="ARBA00022723"/>
    </source>
</evidence>
<dbReference type="PROSITE" id="PS00518">
    <property type="entry name" value="ZF_RING_1"/>
    <property type="match status" value="1"/>
</dbReference>
<dbReference type="AlphaFoldDB" id="A0A8H8D9Y4"/>
<dbReference type="PANTHER" id="PTHR47094">
    <property type="entry name" value="ELFLESS, ISOFORM B"/>
    <property type="match status" value="1"/>
</dbReference>